<dbReference type="HOGENOM" id="CLU_1972610_0_0_1"/>
<protein>
    <submittedName>
        <fullName evidence="1">Uncharacterized protein</fullName>
    </submittedName>
</protein>
<organism evidence="1">
    <name type="scientific">Magallana gigas</name>
    <name type="common">Pacific oyster</name>
    <name type="synonym">Crassostrea gigas</name>
    <dbReference type="NCBI Taxonomy" id="29159"/>
    <lineage>
        <taxon>Eukaryota</taxon>
        <taxon>Metazoa</taxon>
        <taxon>Spiralia</taxon>
        <taxon>Lophotrochozoa</taxon>
        <taxon>Mollusca</taxon>
        <taxon>Bivalvia</taxon>
        <taxon>Autobranchia</taxon>
        <taxon>Pteriomorphia</taxon>
        <taxon>Ostreida</taxon>
        <taxon>Ostreoidea</taxon>
        <taxon>Ostreidae</taxon>
        <taxon>Magallana</taxon>
    </lineage>
</organism>
<proteinExistence type="predicted"/>
<evidence type="ECO:0000313" key="1">
    <source>
        <dbReference type="EMBL" id="EKC37889.1"/>
    </source>
</evidence>
<accession>K1R2X2</accession>
<dbReference type="AlphaFoldDB" id="K1R2X2"/>
<reference evidence="1" key="1">
    <citation type="journal article" date="2012" name="Nature">
        <title>The oyster genome reveals stress adaptation and complexity of shell formation.</title>
        <authorList>
            <person name="Zhang G."/>
            <person name="Fang X."/>
            <person name="Guo X."/>
            <person name="Li L."/>
            <person name="Luo R."/>
            <person name="Xu F."/>
            <person name="Yang P."/>
            <person name="Zhang L."/>
            <person name="Wang X."/>
            <person name="Qi H."/>
            <person name="Xiong Z."/>
            <person name="Que H."/>
            <person name="Xie Y."/>
            <person name="Holland P.W."/>
            <person name="Paps J."/>
            <person name="Zhu Y."/>
            <person name="Wu F."/>
            <person name="Chen Y."/>
            <person name="Wang J."/>
            <person name="Peng C."/>
            <person name="Meng J."/>
            <person name="Yang L."/>
            <person name="Liu J."/>
            <person name="Wen B."/>
            <person name="Zhang N."/>
            <person name="Huang Z."/>
            <person name="Zhu Q."/>
            <person name="Feng Y."/>
            <person name="Mount A."/>
            <person name="Hedgecock D."/>
            <person name="Xu Z."/>
            <person name="Liu Y."/>
            <person name="Domazet-Loso T."/>
            <person name="Du Y."/>
            <person name="Sun X."/>
            <person name="Zhang S."/>
            <person name="Liu B."/>
            <person name="Cheng P."/>
            <person name="Jiang X."/>
            <person name="Li J."/>
            <person name="Fan D."/>
            <person name="Wang W."/>
            <person name="Fu W."/>
            <person name="Wang T."/>
            <person name="Wang B."/>
            <person name="Zhang J."/>
            <person name="Peng Z."/>
            <person name="Li Y."/>
            <person name="Li N."/>
            <person name="Wang J."/>
            <person name="Chen M."/>
            <person name="He Y."/>
            <person name="Tan F."/>
            <person name="Song X."/>
            <person name="Zheng Q."/>
            <person name="Huang R."/>
            <person name="Yang H."/>
            <person name="Du X."/>
            <person name="Chen L."/>
            <person name="Yang M."/>
            <person name="Gaffney P.M."/>
            <person name="Wang S."/>
            <person name="Luo L."/>
            <person name="She Z."/>
            <person name="Ming Y."/>
            <person name="Huang W."/>
            <person name="Zhang S."/>
            <person name="Huang B."/>
            <person name="Zhang Y."/>
            <person name="Qu T."/>
            <person name="Ni P."/>
            <person name="Miao G."/>
            <person name="Wang J."/>
            <person name="Wang Q."/>
            <person name="Steinberg C.E."/>
            <person name="Wang H."/>
            <person name="Li N."/>
            <person name="Qian L."/>
            <person name="Zhang G."/>
            <person name="Li Y."/>
            <person name="Yang H."/>
            <person name="Liu X."/>
            <person name="Wang J."/>
            <person name="Yin Y."/>
            <person name="Wang J."/>
        </authorList>
    </citation>
    <scope>NUCLEOTIDE SEQUENCE [LARGE SCALE GENOMIC DNA]</scope>
    <source>
        <strain evidence="1">05x7-T-G4-1.051#20</strain>
    </source>
</reference>
<dbReference type="EMBL" id="JH818640">
    <property type="protein sequence ID" value="EKC37889.1"/>
    <property type="molecule type" value="Genomic_DNA"/>
</dbReference>
<sequence>MAGPASGTEAVNVHLDTAANGARKHFAFYHVYIEDIVFHLTFAHVHLNTQDPDAKNLFATPHVKITESVKSRTYATVNMASRVLAVKSICLRSRRNSSYIFRLVALMRHFSFDDLCTIISNTCLSPE</sequence>
<gene>
    <name evidence="1" type="ORF">CGI_10019506</name>
</gene>
<dbReference type="InParanoid" id="K1R2X2"/>
<name>K1R2X2_MAGGI</name>